<dbReference type="GO" id="GO:0061630">
    <property type="term" value="F:ubiquitin protein ligase activity"/>
    <property type="evidence" value="ECO:0007669"/>
    <property type="project" value="InterPro"/>
</dbReference>
<feature type="transmembrane region" description="Helical" evidence="6">
    <location>
        <begin position="60"/>
        <end position="79"/>
    </location>
</feature>
<reference evidence="7" key="1">
    <citation type="submission" date="2025-08" db="UniProtKB">
        <authorList>
            <consortium name="Ensembl"/>
        </authorList>
    </citation>
    <scope>IDENTIFICATION</scope>
</reference>
<dbReference type="AlphaFoldDB" id="A0A8C4QVP9"/>
<evidence type="ECO:0000256" key="5">
    <source>
        <dbReference type="ARBA" id="ARBA00023136"/>
    </source>
</evidence>
<evidence type="ECO:0000256" key="1">
    <source>
        <dbReference type="ARBA" id="ARBA00004141"/>
    </source>
</evidence>
<dbReference type="GO" id="GO:0016567">
    <property type="term" value="P:protein ubiquitination"/>
    <property type="evidence" value="ECO:0007669"/>
    <property type="project" value="InterPro"/>
</dbReference>
<dbReference type="Pfam" id="PF10272">
    <property type="entry name" value="Tmpp129"/>
    <property type="match status" value="1"/>
</dbReference>
<dbReference type="InterPro" id="IPR018801">
    <property type="entry name" value="TM129"/>
</dbReference>
<keyword evidence="8" id="KW-1185">Reference proteome</keyword>
<dbReference type="GeneTree" id="ENSGT00390000013284"/>
<evidence type="ECO:0000313" key="8">
    <source>
        <dbReference type="Proteomes" id="UP000694388"/>
    </source>
</evidence>
<dbReference type="GO" id="GO:0005783">
    <property type="term" value="C:endoplasmic reticulum"/>
    <property type="evidence" value="ECO:0007669"/>
    <property type="project" value="TreeGrafter"/>
</dbReference>
<protein>
    <submittedName>
        <fullName evidence="7">Transmembrane protein 129, E3 ubiquitin protein ligase</fullName>
    </submittedName>
</protein>
<evidence type="ECO:0000256" key="3">
    <source>
        <dbReference type="ARBA" id="ARBA00022692"/>
    </source>
</evidence>
<dbReference type="GO" id="GO:0016020">
    <property type="term" value="C:membrane"/>
    <property type="evidence" value="ECO:0007669"/>
    <property type="project" value="UniProtKB-SubCell"/>
</dbReference>
<comment type="subcellular location">
    <subcellularLocation>
        <location evidence="1">Membrane</location>
        <topology evidence="1">Multi-pass membrane protein</topology>
    </subcellularLocation>
</comment>
<feature type="transmembrane region" description="Helical" evidence="6">
    <location>
        <begin position="6"/>
        <end position="22"/>
    </location>
</feature>
<keyword evidence="4 6" id="KW-1133">Transmembrane helix</keyword>
<proteinExistence type="inferred from homology"/>
<comment type="similarity">
    <text evidence="2">Belongs to the TMEM129 family.</text>
</comment>
<evidence type="ECO:0000256" key="2">
    <source>
        <dbReference type="ARBA" id="ARBA00007332"/>
    </source>
</evidence>
<sequence length="411" mass="45656">MESPEAVFTFAYLLFAICFLLTPTEFRSAGITVHGLLAGFLGSEDLDFVRFHMRRTAAALLLHSFLPFFYYLGLGVAAPHKNLFSTLPDTFVWRAFLAVAFGLPIWAALVGLAWRRNSWDGHPLAHSLEIQAPAGAGWRAAALLLNTEFCRIDKFSRGPPEGRVVVTDSWVVCTAAYSVNVALQRDAHLELAEARRHTLSAETSTAVQMLTVRVKSRNPQVAPFDIRLNSTEYGELREKLQAPIHAASNVVIHQTLNDLFLDAFRAQVELNPHCAMPAHLQEVEPCIGCMQGPANVKLFHRCGASAAGECEMCRCRPMWCLACMGRWFASRQDQQRPERWLSGRAPCPTCRAPFCVLDVSLTSQNPTSKQLQHVMAHHSRLSNSQSCEICGNPIELQLSSDHETQNQLSSS</sequence>
<dbReference type="Ensembl" id="ENSEBUT00000021144.1">
    <property type="protein sequence ID" value="ENSEBUP00000020568.1"/>
    <property type="gene ID" value="ENSEBUG00000012739.1"/>
</dbReference>
<reference evidence="7" key="2">
    <citation type="submission" date="2025-09" db="UniProtKB">
        <authorList>
            <consortium name="Ensembl"/>
        </authorList>
    </citation>
    <scope>IDENTIFICATION</scope>
</reference>
<evidence type="ECO:0000256" key="4">
    <source>
        <dbReference type="ARBA" id="ARBA00022989"/>
    </source>
</evidence>
<dbReference type="PANTHER" id="PTHR31322:SF2">
    <property type="entry name" value="E3 UBIQUITIN-PROTEIN LIGASE TM129"/>
    <property type="match status" value="1"/>
</dbReference>
<keyword evidence="3 6" id="KW-0812">Transmembrane</keyword>
<evidence type="ECO:0000256" key="6">
    <source>
        <dbReference type="SAM" id="Phobius"/>
    </source>
</evidence>
<keyword evidence="5 6" id="KW-0472">Membrane</keyword>
<name>A0A8C4QVP9_EPTBU</name>
<accession>A0A8C4QVP9</accession>
<organism evidence="7 8">
    <name type="scientific">Eptatretus burgeri</name>
    <name type="common">Inshore hagfish</name>
    <dbReference type="NCBI Taxonomy" id="7764"/>
    <lineage>
        <taxon>Eukaryota</taxon>
        <taxon>Metazoa</taxon>
        <taxon>Chordata</taxon>
        <taxon>Craniata</taxon>
        <taxon>Vertebrata</taxon>
        <taxon>Cyclostomata</taxon>
        <taxon>Myxini</taxon>
        <taxon>Myxiniformes</taxon>
        <taxon>Myxinidae</taxon>
        <taxon>Eptatretinae</taxon>
        <taxon>Eptatretus</taxon>
    </lineage>
</organism>
<feature type="transmembrane region" description="Helical" evidence="6">
    <location>
        <begin position="91"/>
        <end position="114"/>
    </location>
</feature>
<evidence type="ECO:0000313" key="7">
    <source>
        <dbReference type="Ensembl" id="ENSEBUP00000020568.1"/>
    </source>
</evidence>
<dbReference type="Proteomes" id="UP000694388">
    <property type="component" value="Unplaced"/>
</dbReference>
<dbReference type="PANTHER" id="PTHR31322">
    <property type="entry name" value="E3 UBIQUITIN-PROTEIN LIGASE TM129"/>
    <property type="match status" value="1"/>
</dbReference>